<dbReference type="PANTHER" id="PTHR43736:SF1">
    <property type="entry name" value="DIHYDRONEOPTERIN TRIPHOSPHATE DIPHOSPHATASE"/>
    <property type="match status" value="1"/>
</dbReference>
<dbReference type="InterPro" id="IPR000086">
    <property type="entry name" value="NUDIX_hydrolase_dom"/>
</dbReference>
<keyword evidence="5" id="KW-1185">Reference proteome</keyword>
<evidence type="ECO:0000256" key="2">
    <source>
        <dbReference type="ARBA" id="ARBA00022801"/>
    </source>
</evidence>
<dbReference type="Gene3D" id="3.90.79.10">
    <property type="entry name" value="Nucleoside Triphosphate Pyrophosphohydrolase"/>
    <property type="match status" value="1"/>
</dbReference>
<protein>
    <submittedName>
        <fullName evidence="4">NUDIX domain-containing protein</fullName>
    </submittedName>
</protein>
<dbReference type="eggNOG" id="COG1051">
    <property type="taxonomic scope" value="Bacteria"/>
</dbReference>
<organism evidence="4 5">
    <name type="scientific">Butyrivibrio proteoclasticus (strain ATCC 51982 / DSM 14932 / B316)</name>
    <name type="common">Clostridium proteoclasticum</name>
    <dbReference type="NCBI Taxonomy" id="515622"/>
    <lineage>
        <taxon>Bacteria</taxon>
        <taxon>Bacillati</taxon>
        <taxon>Bacillota</taxon>
        <taxon>Clostridia</taxon>
        <taxon>Lachnospirales</taxon>
        <taxon>Lachnospiraceae</taxon>
        <taxon>Butyrivibrio</taxon>
    </lineage>
</organism>
<evidence type="ECO:0000313" key="5">
    <source>
        <dbReference type="Proteomes" id="UP000001299"/>
    </source>
</evidence>
<keyword evidence="2" id="KW-0378">Hydrolase</keyword>
<dbReference type="AlphaFoldDB" id="E0RZU3"/>
<dbReference type="GO" id="GO:0016787">
    <property type="term" value="F:hydrolase activity"/>
    <property type="evidence" value="ECO:0007669"/>
    <property type="project" value="UniProtKB-KW"/>
</dbReference>
<name>E0RZU3_BUTPB</name>
<dbReference type="InterPro" id="IPR015797">
    <property type="entry name" value="NUDIX_hydrolase-like_dom_sf"/>
</dbReference>
<dbReference type="Pfam" id="PF00293">
    <property type="entry name" value="NUDIX"/>
    <property type="match status" value="1"/>
</dbReference>
<dbReference type="HOGENOM" id="CLU_060552_1_1_9"/>
<evidence type="ECO:0000313" key="4">
    <source>
        <dbReference type="EMBL" id="ADL35509.1"/>
    </source>
</evidence>
<sequence>MLSRRIFMEQWDAYDAKLNKIDGMTLIRGEEIPDGVFHLVCEIIVRHADGTYLLMQRDPRKHLGGMWEATAGGSALQGEDPLTCAHRELSEETGIKADKLTEVGRVLHHLHRSIYVDYLCETDADKNSVVLQEGETSAFKWVTADELLSMTRSELATQRMLNFIVELK</sequence>
<dbReference type="PANTHER" id="PTHR43736">
    <property type="entry name" value="ADP-RIBOSE PYROPHOSPHATASE"/>
    <property type="match status" value="1"/>
</dbReference>
<dbReference type="CDD" id="cd04693">
    <property type="entry name" value="NUDIX_Hydrolase"/>
    <property type="match status" value="1"/>
</dbReference>
<accession>E0RZU3</accession>
<comment type="similarity">
    <text evidence="1">Belongs to the Nudix hydrolase family.</text>
</comment>
<dbReference type="PROSITE" id="PS51462">
    <property type="entry name" value="NUDIX"/>
    <property type="match status" value="1"/>
</dbReference>
<dbReference type="KEGG" id="bpb:bpr_I2778"/>
<dbReference type="STRING" id="515622.bpr_I2778"/>
<dbReference type="EMBL" id="CP001810">
    <property type="protein sequence ID" value="ADL35509.1"/>
    <property type="molecule type" value="Genomic_DNA"/>
</dbReference>
<evidence type="ECO:0000259" key="3">
    <source>
        <dbReference type="PROSITE" id="PS51462"/>
    </source>
</evidence>
<dbReference type="SUPFAM" id="SSF55811">
    <property type="entry name" value="Nudix"/>
    <property type="match status" value="1"/>
</dbReference>
<feature type="domain" description="Nudix hydrolase" evidence="3">
    <location>
        <begin position="36"/>
        <end position="164"/>
    </location>
</feature>
<evidence type="ECO:0000256" key="1">
    <source>
        <dbReference type="ARBA" id="ARBA00005582"/>
    </source>
</evidence>
<dbReference type="InterPro" id="IPR020084">
    <property type="entry name" value="NUDIX_hydrolase_CS"/>
</dbReference>
<dbReference type="PROSITE" id="PS00893">
    <property type="entry name" value="NUDIX_BOX"/>
    <property type="match status" value="1"/>
</dbReference>
<proteinExistence type="inferred from homology"/>
<reference evidence="4 5" key="1">
    <citation type="journal article" date="2010" name="PLoS ONE">
        <title>The glycobiome of the rumen bacterium Butyrivibrio proteoclasticus B316(T) highlights adaptation to a polysaccharide-rich environment.</title>
        <authorList>
            <person name="Kelly W.J."/>
            <person name="Leahy S.C."/>
            <person name="Altermann E."/>
            <person name="Yeoman C.J."/>
            <person name="Dunne J.C."/>
            <person name="Kong Z."/>
            <person name="Pacheco D.M."/>
            <person name="Li D."/>
            <person name="Noel S.J."/>
            <person name="Moon C.D."/>
            <person name="Cookson A.L."/>
            <person name="Attwood G.T."/>
        </authorList>
    </citation>
    <scope>NUCLEOTIDE SEQUENCE [LARGE SCALE GENOMIC DNA]</scope>
    <source>
        <strain evidence="5">ATCC 51982 / DSM 14932 / B316</strain>
    </source>
</reference>
<gene>
    <name evidence="4" type="ordered locus">bpr_I2778</name>
</gene>
<dbReference type="Proteomes" id="UP000001299">
    <property type="component" value="Chromosome 1"/>
</dbReference>